<dbReference type="EMBL" id="CAJPDT010000038">
    <property type="protein sequence ID" value="CAF9925158.1"/>
    <property type="molecule type" value="Genomic_DNA"/>
</dbReference>
<dbReference type="OrthoDB" id="5342820at2759"/>
<sequence>MAKVTISTIPEELRQGIIRYLAYADAWSLKQTSTLFYRIVEIPTLKSFLACPDGLSLEVLEERPSIIPRGREICFHCKRLLPREKFSLFQRYLSRSRQHLWFRFDYATWNPEKHYCLDCGVKHRRYPSGKMVYIDGRGAIGTGGICGFLVNCEPGGLGICPECNGPLCADEHRPRWVRNTSSSDVHRDLGVADDEQTFEEATEPEPRLYYNALSESILALAGERLLS</sequence>
<evidence type="ECO:0000313" key="2">
    <source>
        <dbReference type="Proteomes" id="UP000664534"/>
    </source>
</evidence>
<dbReference type="Proteomes" id="UP000664534">
    <property type="component" value="Unassembled WGS sequence"/>
</dbReference>
<evidence type="ECO:0008006" key="3">
    <source>
        <dbReference type="Google" id="ProtNLM"/>
    </source>
</evidence>
<organism evidence="1 2">
    <name type="scientific">Imshaugia aleurites</name>
    <dbReference type="NCBI Taxonomy" id="172621"/>
    <lineage>
        <taxon>Eukaryota</taxon>
        <taxon>Fungi</taxon>
        <taxon>Dikarya</taxon>
        <taxon>Ascomycota</taxon>
        <taxon>Pezizomycotina</taxon>
        <taxon>Lecanoromycetes</taxon>
        <taxon>OSLEUM clade</taxon>
        <taxon>Lecanoromycetidae</taxon>
        <taxon>Lecanorales</taxon>
        <taxon>Lecanorineae</taxon>
        <taxon>Parmeliaceae</taxon>
        <taxon>Imshaugia</taxon>
    </lineage>
</organism>
<dbReference type="InterPro" id="IPR036047">
    <property type="entry name" value="F-box-like_dom_sf"/>
</dbReference>
<evidence type="ECO:0000313" key="1">
    <source>
        <dbReference type="EMBL" id="CAF9925158.1"/>
    </source>
</evidence>
<dbReference type="AlphaFoldDB" id="A0A8H3FIJ4"/>
<proteinExistence type="predicted"/>
<comment type="caution">
    <text evidence="1">The sequence shown here is derived from an EMBL/GenBank/DDBJ whole genome shotgun (WGS) entry which is preliminary data.</text>
</comment>
<gene>
    <name evidence="1" type="ORF">IMSHALPRED_006401</name>
</gene>
<protein>
    <recommendedName>
        <fullName evidence="3">F-box domain-containing protein</fullName>
    </recommendedName>
</protein>
<dbReference type="SUPFAM" id="SSF81383">
    <property type="entry name" value="F-box domain"/>
    <property type="match status" value="1"/>
</dbReference>
<accession>A0A8H3FIJ4</accession>
<keyword evidence="2" id="KW-1185">Reference proteome</keyword>
<reference evidence="1" key="1">
    <citation type="submission" date="2021-03" db="EMBL/GenBank/DDBJ databases">
        <authorList>
            <person name="Tagirdzhanova G."/>
        </authorList>
    </citation>
    <scope>NUCLEOTIDE SEQUENCE</scope>
</reference>
<name>A0A8H3FIJ4_9LECA</name>